<feature type="transmembrane region" description="Helical" evidence="1">
    <location>
        <begin position="281"/>
        <end position="299"/>
    </location>
</feature>
<sequence>MGMLKRGLLVGLQTTWTLGKIIFPITLIVTILGYTPVLGWLADLLAPLMGLIGLSGEAAIPLVLGNVLNLYAAIGAILTLELTVKEVFILAVMLSFSHNLFIESAVAAKVGIRMSVVLAVRIGLALFSAFVINLFWNGGQETAQYGFVSNTTQPVAENWLQVGWQGVMSASLGIVQLALIVIPLMIVVQIMKEKNWLKFISKGMRPFTKMLGIKENTSTTLASGLLFGLAFGAGVMIQAVKEDGVEKKDLYLVFIFLVACHAVIEDTLIFIPLGIPVWPLLLIRVITAIVLTIAIAYVWKKLEKKQEIERKEATYEH</sequence>
<dbReference type="STRING" id="199441.BkAM31D_20620"/>
<feature type="transmembrane region" description="Helical" evidence="1">
    <location>
        <begin position="170"/>
        <end position="191"/>
    </location>
</feature>
<feature type="transmembrane region" description="Helical" evidence="1">
    <location>
        <begin position="21"/>
        <end position="42"/>
    </location>
</feature>
<feature type="domain" description="Nucleoside transporter/FeoB GTPase Gate" evidence="2">
    <location>
        <begin position="16"/>
        <end position="101"/>
    </location>
</feature>
<keyword evidence="1" id="KW-1133">Transmembrane helix</keyword>
<dbReference type="RefSeq" id="WP_066156831.1">
    <property type="nucleotide sequence ID" value="NZ_CP020814.1"/>
</dbReference>
<organism evidence="3 4">
    <name type="scientific">Halalkalibacter krulwichiae</name>
    <dbReference type="NCBI Taxonomy" id="199441"/>
    <lineage>
        <taxon>Bacteria</taxon>
        <taxon>Bacillati</taxon>
        <taxon>Bacillota</taxon>
        <taxon>Bacilli</taxon>
        <taxon>Bacillales</taxon>
        <taxon>Bacillaceae</taxon>
        <taxon>Halalkalibacter</taxon>
    </lineage>
</organism>
<proteinExistence type="predicted"/>
<dbReference type="Proteomes" id="UP000193006">
    <property type="component" value="Chromosome"/>
</dbReference>
<feature type="domain" description="Nucleoside transporter/FeoB GTPase Gate" evidence="2">
    <location>
        <begin position="175"/>
        <end position="264"/>
    </location>
</feature>
<dbReference type="InterPro" id="IPR011642">
    <property type="entry name" value="Gate_dom"/>
</dbReference>
<dbReference type="Pfam" id="PF07670">
    <property type="entry name" value="Gate"/>
    <property type="match status" value="2"/>
</dbReference>
<keyword evidence="4" id="KW-1185">Reference proteome</keyword>
<evidence type="ECO:0000256" key="1">
    <source>
        <dbReference type="SAM" id="Phobius"/>
    </source>
</evidence>
<feature type="transmembrane region" description="Helical" evidence="1">
    <location>
        <begin position="114"/>
        <end position="136"/>
    </location>
</feature>
<feature type="transmembrane region" description="Helical" evidence="1">
    <location>
        <begin position="87"/>
        <end position="108"/>
    </location>
</feature>
<accession>A0A1X9MIE6</accession>
<dbReference type="KEGG" id="bkw:BkAM31D_20620"/>
<reference evidence="3 4" key="1">
    <citation type="submission" date="2017-04" db="EMBL/GenBank/DDBJ databases">
        <title>Bacillus krulwichiae AM31D Genome sequencing and assembly.</title>
        <authorList>
            <person name="Krulwich T.A."/>
            <person name="Anastor L."/>
            <person name="Ehrlich R."/>
            <person name="Ehrlich G.D."/>
            <person name="Janto B."/>
        </authorList>
    </citation>
    <scope>NUCLEOTIDE SEQUENCE [LARGE SCALE GENOMIC DNA]</scope>
    <source>
        <strain evidence="3 4">AM31D</strain>
    </source>
</reference>
<evidence type="ECO:0000259" key="2">
    <source>
        <dbReference type="Pfam" id="PF07670"/>
    </source>
</evidence>
<keyword evidence="1" id="KW-0472">Membrane</keyword>
<dbReference type="EMBL" id="CP020814">
    <property type="protein sequence ID" value="ARK32053.1"/>
    <property type="molecule type" value="Genomic_DNA"/>
</dbReference>
<evidence type="ECO:0000313" key="4">
    <source>
        <dbReference type="Proteomes" id="UP000193006"/>
    </source>
</evidence>
<feature type="transmembrane region" description="Helical" evidence="1">
    <location>
        <begin position="220"/>
        <end position="240"/>
    </location>
</feature>
<name>A0A1X9MIE6_9BACI</name>
<dbReference type="AlphaFoldDB" id="A0A1X9MIE6"/>
<evidence type="ECO:0000313" key="3">
    <source>
        <dbReference type="EMBL" id="ARK32053.1"/>
    </source>
</evidence>
<gene>
    <name evidence="3" type="ORF">BkAM31D_20620</name>
</gene>
<keyword evidence="1" id="KW-0812">Transmembrane</keyword>
<feature type="transmembrane region" description="Helical" evidence="1">
    <location>
        <begin position="62"/>
        <end position="80"/>
    </location>
</feature>
<feature type="transmembrane region" description="Helical" evidence="1">
    <location>
        <begin position="252"/>
        <end position="275"/>
    </location>
</feature>
<protein>
    <submittedName>
        <fullName evidence="3">Nucleoside recognition</fullName>
    </submittedName>
</protein>